<dbReference type="Proteomes" id="UP000192596">
    <property type="component" value="Unassembled WGS sequence"/>
</dbReference>
<dbReference type="PANTHER" id="PTHR47534:SF3">
    <property type="entry name" value="ALCOHOL DEHYDROGENASE-LIKE C-TERMINAL DOMAIN-CONTAINING PROTEIN"/>
    <property type="match status" value="1"/>
</dbReference>
<evidence type="ECO:0000256" key="1">
    <source>
        <dbReference type="ARBA" id="ARBA00023002"/>
    </source>
</evidence>
<dbReference type="InParanoid" id="A0A1V8TV28"/>
<keyword evidence="1" id="KW-0560">Oxidoreductase</keyword>
<sequence length="376" mass="41409">MVNLEAVRASNAQGELIRDFVGVYVGATGGIGEATLKEVFQRTVRPRAYIIGRSKDKADEIISKLSEINPSGQCFFIARDVSRLENVDTVCAELREKEPKINALFLTAGHMTLSGRTETDEGLDRKMCTNYYSRARFTLNLMPCLTAAAEAGELSRVNTILAAGSEGKVNVQDLDLKKNFGLYAALAHCTVMSDFMVEELAKRYPGTTFMHSYPGTVKTGIANELTGPARLAVKVMYSVMSPWILNVQESGERHFYQLTSQSFPPAEWRENPSTKLRPGVPAQKEFGIMKGSDGTEGSGAYLLDWNSKSTGDEKVLKRYRDENLGPMVWEHTMKMFAQAEELRGKGKGKGKRSAEDDAEGSGERTPGVDPLGWRPG</sequence>
<name>A0A1V8TV28_9PEZI</name>
<dbReference type="GO" id="GO:0016491">
    <property type="term" value="F:oxidoreductase activity"/>
    <property type="evidence" value="ECO:0007669"/>
    <property type="project" value="UniProtKB-KW"/>
</dbReference>
<dbReference type="STRING" id="1507870.A0A1V8TV28"/>
<accession>A0A1V8TV28</accession>
<reference evidence="4" key="1">
    <citation type="submission" date="2017-03" db="EMBL/GenBank/DDBJ databases">
        <title>Genomes of endolithic fungi from Antarctica.</title>
        <authorList>
            <person name="Coleine C."/>
            <person name="Masonjones S."/>
            <person name="Stajich J.E."/>
        </authorList>
    </citation>
    <scope>NUCLEOTIDE SEQUENCE [LARGE SCALE GENOMIC DNA]</scope>
    <source>
        <strain evidence="4">CCFEE 5527</strain>
    </source>
</reference>
<dbReference type="FunCoup" id="A0A1V8TV28">
    <property type="interactions" value="32"/>
</dbReference>
<dbReference type="PANTHER" id="PTHR47534">
    <property type="entry name" value="YALI0E05731P"/>
    <property type="match status" value="1"/>
</dbReference>
<organism evidence="3 4">
    <name type="scientific">Cryoendolithus antarcticus</name>
    <dbReference type="NCBI Taxonomy" id="1507870"/>
    <lineage>
        <taxon>Eukaryota</taxon>
        <taxon>Fungi</taxon>
        <taxon>Dikarya</taxon>
        <taxon>Ascomycota</taxon>
        <taxon>Pezizomycotina</taxon>
        <taxon>Dothideomycetes</taxon>
        <taxon>Dothideomycetidae</taxon>
        <taxon>Cladosporiales</taxon>
        <taxon>Cladosporiaceae</taxon>
        <taxon>Cryoendolithus</taxon>
    </lineage>
</organism>
<dbReference type="Pfam" id="PF00106">
    <property type="entry name" value="adh_short"/>
    <property type="match status" value="1"/>
</dbReference>
<gene>
    <name evidence="3" type="ORF">B0A48_00582</name>
</gene>
<dbReference type="SUPFAM" id="SSF51735">
    <property type="entry name" value="NAD(P)-binding Rossmann-fold domains"/>
    <property type="match status" value="1"/>
</dbReference>
<protein>
    <submittedName>
        <fullName evidence="3">Uncharacterized protein</fullName>
    </submittedName>
</protein>
<dbReference type="Gene3D" id="3.40.50.720">
    <property type="entry name" value="NAD(P)-binding Rossmann-like Domain"/>
    <property type="match status" value="1"/>
</dbReference>
<evidence type="ECO:0000313" key="3">
    <source>
        <dbReference type="EMBL" id="OQO15199.1"/>
    </source>
</evidence>
<dbReference type="InterPro" id="IPR002347">
    <property type="entry name" value="SDR_fam"/>
</dbReference>
<evidence type="ECO:0000313" key="4">
    <source>
        <dbReference type="Proteomes" id="UP000192596"/>
    </source>
</evidence>
<evidence type="ECO:0000256" key="2">
    <source>
        <dbReference type="SAM" id="MobiDB-lite"/>
    </source>
</evidence>
<comment type="caution">
    <text evidence="3">The sequence shown here is derived from an EMBL/GenBank/DDBJ whole genome shotgun (WGS) entry which is preliminary data.</text>
</comment>
<dbReference type="InterPro" id="IPR052228">
    <property type="entry name" value="Sec_Metab_Biosynth_Oxidored"/>
</dbReference>
<dbReference type="InterPro" id="IPR036291">
    <property type="entry name" value="NAD(P)-bd_dom_sf"/>
</dbReference>
<dbReference type="EMBL" id="NAJO01000001">
    <property type="protein sequence ID" value="OQO15199.1"/>
    <property type="molecule type" value="Genomic_DNA"/>
</dbReference>
<dbReference type="OrthoDB" id="2898509at2759"/>
<keyword evidence="4" id="KW-1185">Reference proteome</keyword>
<feature type="region of interest" description="Disordered" evidence="2">
    <location>
        <begin position="340"/>
        <end position="376"/>
    </location>
</feature>
<dbReference type="AlphaFoldDB" id="A0A1V8TV28"/>
<proteinExistence type="predicted"/>